<evidence type="ECO:0000313" key="17">
    <source>
        <dbReference type="RefSeq" id="XP_032820258.1"/>
    </source>
</evidence>
<keyword evidence="6 13" id="KW-0378">Hydrolase</keyword>
<feature type="region of interest" description="Disordered" evidence="14">
    <location>
        <begin position="867"/>
        <end position="891"/>
    </location>
</feature>
<dbReference type="PROSITE" id="PS00138">
    <property type="entry name" value="SUBTILASE_SER"/>
    <property type="match status" value="1"/>
</dbReference>
<dbReference type="Gene3D" id="3.40.50.200">
    <property type="entry name" value="Peptidase S8/S53 domain"/>
    <property type="match status" value="1"/>
</dbReference>
<keyword evidence="16" id="KW-1185">Reference proteome</keyword>
<dbReference type="SUPFAM" id="SSF52743">
    <property type="entry name" value="Subtilisin-like"/>
    <property type="match status" value="1"/>
</dbReference>
<feature type="region of interest" description="Disordered" evidence="14">
    <location>
        <begin position="255"/>
        <end position="278"/>
    </location>
</feature>
<dbReference type="PANTHER" id="PTHR42884:SF28">
    <property type="entry name" value="PROPROTEIN CONVERTASE SUBTILISIN_KEXIN TYPE 7"/>
    <property type="match status" value="1"/>
</dbReference>
<reference evidence="17 18" key="1">
    <citation type="submission" date="2025-04" db="UniProtKB">
        <authorList>
            <consortium name="RefSeq"/>
        </authorList>
    </citation>
    <scope>IDENTIFICATION</scope>
    <source>
        <tissue evidence="17 18">Sperm</tissue>
    </source>
</reference>
<dbReference type="PROSITE" id="PS51829">
    <property type="entry name" value="P_HOMO_B"/>
    <property type="match status" value="1"/>
</dbReference>
<dbReference type="RefSeq" id="XP_032820258.1">
    <property type="nucleotide sequence ID" value="XM_032964367.1"/>
</dbReference>
<evidence type="ECO:0000256" key="4">
    <source>
        <dbReference type="ARBA" id="ARBA00022692"/>
    </source>
</evidence>
<dbReference type="Pfam" id="PF16470">
    <property type="entry name" value="S8_pro-domain"/>
    <property type="match status" value="1"/>
</dbReference>
<comment type="similarity">
    <text evidence="13">Belongs to the peptidase S8 family.</text>
</comment>
<accession>A0AAJ7TLM9</accession>
<dbReference type="SUPFAM" id="SSF54897">
    <property type="entry name" value="Protease propeptides/inhibitors"/>
    <property type="match status" value="1"/>
</dbReference>
<evidence type="ECO:0000256" key="14">
    <source>
        <dbReference type="SAM" id="MobiDB-lite"/>
    </source>
</evidence>
<protein>
    <submittedName>
        <fullName evidence="17 18">Proprotein convertase subtilisin/kexin type 7</fullName>
    </submittedName>
</protein>
<dbReference type="GO" id="GO:0004252">
    <property type="term" value="F:serine-type endopeptidase activity"/>
    <property type="evidence" value="ECO:0007669"/>
    <property type="project" value="UniProtKB-UniRule"/>
</dbReference>
<evidence type="ECO:0000256" key="6">
    <source>
        <dbReference type="ARBA" id="ARBA00022801"/>
    </source>
</evidence>
<dbReference type="Gene3D" id="2.60.120.260">
    <property type="entry name" value="Galactose-binding domain-like"/>
    <property type="match status" value="1"/>
</dbReference>
<dbReference type="GO" id="GO:0005802">
    <property type="term" value="C:trans-Golgi network"/>
    <property type="evidence" value="ECO:0007669"/>
    <property type="project" value="TreeGrafter"/>
</dbReference>
<dbReference type="Gene3D" id="3.30.70.850">
    <property type="entry name" value="Peptidase S8, pro-domain"/>
    <property type="match status" value="1"/>
</dbReference>
<organism evidence="16 17">
    <name type="scientific">Petromyzon marinus</name>
    <name type="common">Sea lamprey</name>
    <dbReference type="NCBI Taxonomy" id="7757"/>
    <lineage>
        <taxon>Eukaryota</taxon>
        <taxon>Metazoa</taxon>
        <taxon>Chordata</taxon>
        <taxon>Craniata</taxon>
        <taxon>Vertebrata</taxon>
        <taxon>Cyclostomata</taxon>
        <taxon>Hyperoartia</taxon>
        <taxon>Petromyzontiformes</taxon>
        <taxon>Petromyzontidae</taxon>
        <taxon>Petromyzon</taxon>
    </lineage>
</organism>
<feature type="active site" description="Charge relay system" evidence="12 13">
    <location>
        <position position="455"/>
    </location>
</feature>
<sequence>MAAKAHTSPPPSHRPRWRLASLCLPLSLLCFSCALLVGIASLLGQGPQHAASLPAGGRLLLAARLRLPSADDERDVAPEPSGPEVEGRRPALPSHGEFGSDSRSSAGRHEVQWHVREKETRARYDRLARDVAASLGLENHGQIGELTGTYLYSHPHTGLSGNARKTTHDALRQHRSVLWSVEQKGLRRVKRSLPFNDPKFPKQWHLRNTHTPGMDLNVTGVWERGVTGKGVVVAVVDDGVEHTLPDLQSNYCAEGSYDLTDGDQDPRPGTGDQESRHGTRCAGEIAAVANNSLCGVGAAYDSRVAGIRLLDGPLTDHMEATAFNTHYQLNHIYSCSWGPDDDGKTVDGPHVLGQSALQRGVVGGRRGFGTIFVVASGNGGRYQDNCNYDGYANSIYTITIGAVDENGGMPFYAEECAAMMGVTFSSGDVRQRSIVTCDITGGQGSGCTEGHTGTSAAAPLAAAILALALQARPCLTWRDAQHLIVYTSVMVDEYLSEWDENLAGFHHSHKYGFGVLNAWRLVNAAKVWETVPYLRSFTSELQTENKVIPPFPAVLSSSLHVSNLSVGDLVTLEHVALHVVISHELRGNLLIELTCPSGTTSTIATRRNLDRNKDYDWTFSTLRCWGEEASGTYTLQIQDVDGLVVHGMLNSWQLTLYGNSWTPQHIEQRKRVVARAMSGEFLNDSFSLPCDPGIEQPDSEPQFLDPNTLKILALLGCSASFWAMYYLLEVVVCYDPQGDTRSDAESGSSTRCTFTAVRQFLLLRCSRARSENHRDRHDQSEELIPLQLPLQSNGDHSLDAAADVCDVNSSGRRDGGELDYSHFLDQVPLDERREQMPSDGTSDASPAPVVLNLLGLEVESSESCAQLVASPRSNRRNSQGYTSVALEPPNP</sequence>
<dbReference type="PROSITE" id="PS00137">
    <property type="entry name" value="SUBTILASE_HIS"/>
    <property type="match status" value="1"/>
</dbReference>
<dbReference type="InterPro" id="IPR015500">
    <property type="entry name" value="Peptidase_S8_subtilisin-rel"/>
</dbReference>
<evidence type="ECO:0000256" key="8">
    <source>
        <dbReference type="ARBA" id="ARBA00022989"/>
    </source>
</evidence>
<comment type="subcellular location">
    <subcellularLocation>
        <location evidence="1">Membrane</location>
    </subcellularLocation>
</comment>
<dbReference type="CDD" id="cd04059">
    <property type="entry name" value="Peptidases_S8_Protein_convertases_Kexins_Furin-like"/>
    <property type="match status" value="1"/>
</dbReference>
<dbReference type="PANTHER" id="PTHR42884">
    <property type="entry name" value="PROPROTEIN CONVERTASE SUBTILISIN/KEXIN-RELATED"/>
    <property type="match status" value="1"/>
</dbReference>
<dbReference type="CTD" id="9159"/>
<dbReference type="Pfam" id="PF00082">
    <property type="entry name" value="Peptidase_S8"/>
    <property type="match status" value="1"/>
</dbReference>
<keyword evidence="2 13" id="KW-0645">Protease</keyword>
<feature type="active site" description="Charge relay system" evidence="12 13">
    <location>
        <position position="237"/>
    </location>
</feature>
<evidence type="ECO:0000313" key="16">
    <source>
        <dbReference type="Proteomes" id="UP001318040"/>
    </source>
</evidence>
<dbReference type="Pfam" id="PF01483">
    <property type="entry name" value="P_proprotein"/>
    <property type="match status" value="1"/>
</dbReference>
<feature type="region of interest" description="Disordered" evidence="14">
    <location>
        <begin position="70"/>
        <end position="114"/>
    </location>
</feature>
<feature type="active site" description="Charge relay system" evidence="12 13">
    <location>
        <position position="277"/>
    </location>
</feature>
<evidence type="ECO:0000256" key="10">
    <source>
        <dbReference type="ARBA" id="ARBA00023145"/>
    </source>
</evidence>
<evidence type="ECO:0000259" key="15">
    <source>
        <dbReference type="PROSITE" id="PS51829"/>
    </source>
</evidence>
<evidence type="ECO:0000256" key="9">
    <source>
        <dbReference type="ARBA" id="ARBA00023136"/>
    </source>
</evidence>
<dbReference type="FunFam" id="3.40.50.200:FF:000005">
    <property type="entry name" value="Proprotein convertase subtilisin/kexin type 7"/>
    <property type="match status" value="1"/>
</dbReference>
<dbReference type="InterPro" id="IPR008979">
    <property type="entry name" value="Galactose-bd-like_sf"/>
</dbReference>
<evidence type="ECO:0000256" key="13">
    <source>
        <dbReference type="PROSITE-ProRule" id="PRU01240"/>
    </source>
</evidence>
<dbReference type="InterPro" id="IPR000209">
    <property type="entry name" value="Peptidase_S8/S53_dom"/>
</dbReference>
<evidence type="ECO:0000256" key="1">
    <source>
        <dbReference type="ARBA" id="ARBA00004370"/>
    </source>
</evidence>
<dbReference type="KEGG" id="pmrn:116948060"/>
<dbReference type="InterPro" id="IPR023828">
    <property type="entry name" value="Peptidase_S8_Ser-AS"/>
</dbReference>
<dbReference type="FunFam" id="2.60.120.260:FF:000026">
    <property type="entry name" value="proprotein convertase subtilisin/kexin type 7"/>
    <property type="match status" value="1"/>
</dbReference>
<dbReference type="PROSITE" id="PS51892">
    <property type="entry name" value="SUBTILASE"/>
    <property type="match status" value="1"/>
</dbReference>
<evidence type="ECO:0000313" key="18">
    <source>
        <dbReference type="RefSeq" id="XP_032820259.1"/>
    </source>
</evidence>
<keyword evidence="3" id="KW-0165">Cleavage on pair of basic residues</keyword>
<gene>
    <name evidence="17 18" type="primary">PCSK7</name>
</gene>
<dbReference type="GO" id="GO:0016485">
    <property type="term" value="P:protein processing"/>
    <property type="evidence" value="ECO:0007669"/>
    <property type="project" value="TreeGrafter"/>
</dbReference>
<feature type="domain" description="P/Homo B" evidence="15">
    <location>
        <begin position="530"/>
        <end position="662"/>
    </location>
</feature>
<keyword evidence="10" id="KW-0865">Zymogen</keyword>
<dbReference type="InterPro" id="IPR036852">
    <property type="entry name" value="Peptidase_S8/S53_dom_sf"/>
</dbReference>
<dbReference type="InterPro" id="IPR038466">
    <property type="entry name" value="S8_pro-domain_sf"/>
</dbReference>
<dbReference type="InterPro" id="IPR002884">
    <property type="entry name" value="P_dom"/>
</dbReference>
<dbReference type="Proteomes" id="UP001318040">
    <property type="component" value="Chromosome 32"/>
</dbReference>
<dbReference type="InterPro" id="IPR032815">
    <property type="entry name" value="S8_pro-domain"/>
</dbReference>
<evidence type="ECO:0000256" key="7">
    <source>
        <dbReference type="ARBA" id="ARBA00022825"/>
    </source>
</evidence>
<dbReference type="SUPFAM" id="SSF49785">
    <property type="entry name" value="Galactose-binding domain-like"/>
    <property type="match status" value="1"/>
</dbReference>
<dbReference type="InterPro" id="IPR034182">
    <property type="entry name" value="Kexin/furin"/>
</dbReference>
<dbReference type="PRINTS" id="PR00723">
    <property type="entry name" value="SUBTILISIN"/>
</dbReference>
<evidence type="ECO:0000256" key="11">
    <source>
        <dbReference type="ARBA" id="ARBA00023180"/>
    </source>
</evidence>
<keyword evidence="7 13" id="KW-0720">Serine protease</keyword>
<name>A0AAJ7TLM9_PETMA</name>
<keyword evidence="5" id="KW-0732">Signal</keyword>
<dbReference type="InterPro" id="IPR022398">
    <property type="entry name" value="Peptidase_S8_His-AS"/>
</dbReference>
<evidence type="ECO:0000256" key="12">
    <source>
        <dbReference type="PIRSR" id="PIRSR615500-1"/>
    </source>
</evidence>
<evidence type="ECO:0000256" key="5">
    <source>
        <dbReference type="ARBA" id="ARBA00022729"/>
    </source>
</evidence>
<proteinExistence type="inferred from homology"/>
<keyword evidence="9" id="KW-0472">Membrane</keyword>
<keyword evidence="11" id="KW-0325">Glycoprotein</keyword>
<evidence type="ECO:0000256" key="2">
    <source>
        <dbReference type="ARBA" id="ARBA00022670"/>
    </source>
</evidence>
<keyword evidence="4" id="KW-0812">Transmembrane</keyword>
<dbReference type="GO" id="GO:0000139">
    <property type="term" value="C:Golgi membrane"/>
    <property type="evidence" value="ECO:0007669"/>
    <property type="project" value="TreeGrafter"/>
</dbReference>
<dbReference type="RefSeq" id="XP_032820259.1">
    <property type="nucleotide sequence ID" value="XM_032964368.1"/>
</dbReference>
<keyword evidence="8" id="KW-1133">Transmembrane helix</keyword>
<dbReference type="AlphaFoldDB" id="A0AAJ7TLM9"/>
<evidence type="ECO:0000256" key="3">
    <source>
        <dbReference type="ARBA" id="ARBA00022685"/>
    </source>
</evidence>